<evidence type="ECO:0000313" key="3">
    <source>
        <dbReference type="Proteomes" id="UP001208364"/>
    </source>
</evidence>
<gene>
    <name evidence="2" type="ORF">OCV55_12855</name>
</gene>
<organism evidence="2 3">
    <name type="scientific">[Clostridium] ammoniilyticum</name>
    <dbReference type="NCBI Taxonomy" id="2981784"/>
    <lineage>
        <taxon>Bacteria</taxon>
        <taxon>Bacillati</taxon>
        <taxon>Bacillota</taxon>
        <taxon>Erysipelotrichia</taxon>
        <taxon>Erysipelotrichales</taxon>
        <taxon>Coprobacillaceae</taxon>
        <taxon>Faecalibacillus</taxon>
    </lineage>
</organism>
<name>A0ABT2SXG8_9FIRM</name>
<dbReference type="Pfam" id="PF00583">
    <property type="entry name" value="Acetyltransf_1"/>
    <property type="match status" value="1"/>
</dbReference>
<dbReference type="CDD" id="cd04301">
    <property type="entry name" value="NAT_SF"/>
    <property type="match status" value="1"/>
</dbReference>
<keyword evidence="3" id="KW-1185">Reference proteome</keyword>
<comment type="caution">
    <text evidence="2">The sequence shown here is derived from an EMBL/GenBank/DDBJ whole genome shotgun (WGS) entry which is preliminary data.</text>
</comment>
<dbReference type="PROSITE" id="PS51186">
    <property type="entry name" value="GNAT"/>
    <property type="match status" value="1"/>
</dbReference>
<evidence type="ECO:0000259" key="1">
    <source>
        <dbReference type="PROSITE" id="PS51186"/>
    </source>
</evidence>
<sequence>MKVRRAIIKDLKRVQDLYGIVSDEMAGTIYDIMWRRDIYPSKKEIVKDIRHHELYVLEKDNKIIGAMVLNHEYDECYNKLSWQIFADDDEVLILHRLCIHPQYRGCGKFLIKQAIEIAKFLNQKAIRLDVLCTNKPAIYLYEKCGFLLQGYQTMDYGEPVVAGLYERLI</sequence>
<dbReference type="EMBL" id="JAOQJR010000018">
    <property type="protein sequence ID" value="MCU6739539.1"/>
    <property type="molecule type" value="Genomic_DNA"/>
</dbReference>
<protein>
    <submittedName>
        <fullName evidence="2">GNAT family N-acetyltransferase</fullName>
    </submittedName>
</protein>
<dbReference type="RefSeq" id="WP_052010845.1">
    <property type="nucleotide sequence ID" value="NZ_JAOQJR010000018.1"/>
</dbReference>
<accession>A0ABT2SXG8</accession>
<reference evidence="2 3" key="1">
    <citation type="journal article" date="2021" name="ISME Commun">
        <title>Automated analysis of genomic sequences facilitates high-throughput and comprehensive description of bacteria.</title>
        <authorList>
            <person name="Hitch T.C.A."/>
        </authorList>
    </citation>
    <scope>NUCLEOTIDE SEQUENCE [LARGE SCALE GENOMIC DNA]</scope>
    <source>
        <strain evidence="2 3">H4_15</strain>
    </source>
</reference>
<dbReference type="InterPro" id="IPR016181">
    <property type="entry name" value="Acyl_CoA_acyltransferase"/>
</dbReference>
<dbReference type="InterPro" id="IPR000182">
    <property type="entry name" value="GNAT_dom"/>
</dbReference>
<dbReference type="Gene3D" id="3.40.630.30">
    <property type="match status" value="1"/>
</dbReference>
<feature type="domain" description="N-acetyltransferase" evidence="1">
    <location>
        <begin position="1"/>
        <end position="169"/>
    </location>
</feature>
<dbReference type="SUPFAM" id="SSF55729">
    <property type="entry name" value="Acyl-CoA N-acyltransferases (Nat)"/>
    <property type="match status" value="1"/>
</dbReference>
<evidence type="ECO:0000313" key="2">
    <source>
        <dbReference type="EMBL" id="MCU6739539.1"/>
    </source>
</evidence>
<dbReference type="Proteomes" id="UP001208364">
    <property type="component" value="Unassembled WGS sequence"/>
</dbReference>
<proteinExistence type="predicted"/>